<gene>
    <name evidence="3" type="ORF">E4A49_06190</name>
    <name evidence="2" type="ORF">FM125_09190</name>
</gene>
<dbReference type="CDD" id="cd06193">
    <property type="entry name" value="siderophore_interacting"/>
    <property type="match status" value="1"/>
</dbReference>
<evidence type="ECO:0000313" key="3">
    <source>
        <dbReference type="EMBL" id="TFH99236.1"/>
    </source>
</evidence>
<dbReference type="RefSeq" id="WP_067189999.1">
    <property type="nucleotide sequence ID" value="NZ_FUKP01000063.1"/>
</dbReference>
<protein>
    <submittedName>
        <fullName evidence="2">FAD-binding 9, siderophore-interacting domain protein</fullName>
    </submittedName>
    <submittedName>
        <fullName evidence="3">Siderophore-interacting protein</fullName>
    </submittedName>
</protein>
<reference evidence="2 4" key="1">
    <citation type="submission" date="2017-02" db="EMBL/GenBank/DDBJ databases">
        <authorList>
            <person name="Peterson S.W."/>
        </authorList>
    </citation>
    <scope>NUCLEOTIDE SEQUENCE [LARGE SCALE GENOMIC DNA]</scope>
    <source>
        <strain evidence="2 4">2B3F</strain>
    </source>
</reference>
<dbReference type="Pfam" id="PF04954">
    <property type="entry name" value="SIP"/>
    <property type="match status" value="1"/>
</dbReference>
<dbReference type="InterPro" id="IPR013113">
    <property type="entry name" value="SIP_FAD-bd"/>
</dbReference>
<dbReference type="PANTHER" id="PTHR30157:SF0">
    <property type="entry name" value="NADPH-DEPENDENT FERRIC-CHELATE REDUCTASE"/>
    <property type="match status" value="1"/>
</dbReference>
<dbReference type="InterPro" id="IPR039261">
    <property type="entry name" value="FNR_nucleotide-bd"/>
</dbReference>
<dbReference type="Proteomes" id="UP000297477">
    <property type="component" value="Unassembled WGS sequence"/>
</dbReference>
<accession>A0A1R4JL05</accession>
<keyword evidence="5" id="KW-1185">Reference proteome</keyword>
<reference evidence="3 5" key="2">
    <citation type="submission" date="2019-03" db="EMBL/GenBank/DDBJ databases">
        <title>Reclassification of Micrococcus aloeverae and Micrococcus yunnanensis as later heterotypic synonyms of Micrococcus luteus.</title>
        <authorList>
            <person name="Huang C.-H."/>
        </authorList>
    </citation>
    <scope>NUCLEOTIDE SEQUENCE [LARGE SCALE GENOMIC DNA]</scope>
    <source>
        <strain evidence="3 5">BCRC 12151</strain>
    </source>
</reference>
<evidence type="ECO:0000313" key="5">
    <source>
        <dbReference type="Proteomes" id="UP000297477"/>
    </source>
</evidence>
<dbReference type="OrthoDB" id="3291337at2"/>
<evidence type="ECO:0000313" key="4">
    <source>
        <dbReference type="Proteomes" id="UP000196230"/>
    </source>
</evidence>
<dbReference type="InterPro" id="IPR007037">
    <property type="entry name" value="SIP_rossman_dom"/>
</dbReference>
<dbReference type="Pfam" id="PF08021">
    <property type="entry name" value="FAD_binding_9"/>
    <property type="match status" value="1"/>
</dbReference>
<feature type="domain" description="FAD-binding FR-type" evidence="1">
    <location>
        <begin position="5"/>
        <end position="164"/>
    </location>
</feature>
<evidence type="ECO:0000259" key="1">
    <source>
        <dbReference type="PROSITE" id="PS51384"/>
    </source>
</evidence>
<name>A0A1R4JL05_9MICC</name>
<dbReference type="InterPro" id="IPR039374">
    <property type="entry name" value="SIP_fam"/>
</dbReference>
<dbReference type="AlphaFoldDB" id="A0A1R4JL05"/>
<dbReference type="Proteomes" id="UP000196230">
    <property type="component" value="Unassembled WGS sequence"/>
</dbReference>
<evidence type="ECO:0000313" key="2">
    <source>
        <dbReference type="EMBL" id="SJN32689.1"/>
    </source>
</evidence>
<dbReference type="Gene3D" id="3.40.50.80">
    <property type="entry name" value="Nucleotide-binding domain of ferredoxin-NADP reductase (FNR) module"/>
    <property type="match status" value="1"/>
</dbReference>
<dbReference type="InterPro" id="IPR017927">
    <property type="entry name" value="FAD-bd_FR_type"/>
</dbReference>
<dbReference type="Gene3D" id="2.40.30.10">
    <property type="entry name" value="Translation factors"/>
    <property type="match status" value="1"/>
</dbReference>
<proteinExistence type="predicted"/>
<dbReference type="EMBL" id="FUKP01000063">
    <property type="protein sequence ID" value="SJN32689.1"/>
    <property type="molecule type" value="Genomic_DNA"/>
</dbReference>
<dbReference type="PROSITE" id="PS51384">
    <property type="entry name" value="FAD_FR"/>
    <property type="match status" value="1"/>
</dbReference>
<organism evidence="2 4">
    <name type="scientific">Micrococcus lylae</name>
    <dbReference type="NCBI Taxonomy" id="1273"/>
    <lineage>
        <taxon>Bacteria</taxon>
        <taxon>Bacillati</taxon>
        <taxon>Actinomycetota</taxon>
        <taxon>Actinomycetes</taxon>
        <taxon>Micrococcales</taxon>
        <taxon>Micrococcaceae</taxon>
        <taxon>Micrococcus</taxon>
    </lineage>
</organism>
<dbReference type="GO" id="GO:0016491">
    <property type="term" value="F:oxidoreductase activity"/>
    <property type="evidence" value="ECO:0007669"/>
    <property type="project" value="InterPro"/>
</dbReference>
<dbReference type="PANTHER" id="PTHR30157">
    <property type="entry name" value="FERRIC REDUCTASE, NADPH-DEPENDENT"/>
    <property type="match status" value="1"/>
</dbReference>
<sequence length="366" mass="39076">MTEGMTVAHTRVVSVEQPCRGFRRIVLAGTDLERASAELLGLLPPGAPDLHQLYRGSRPRRDAYVKVLVPPPGGVSADPDLSHGFRSGFLAIPEAERGWMRTYTVRSAGRVRLDGRLVPSLTLDVVLHGAPDDPHQGPGLRWARSVSAGDEVNVLVPGAEAPAWTGWRDTGARRVLAVGDETAVPALLSVAEELADPFGGFDGEADLVLELPAGTGHTDLIAERLAVPEPWDRSRPLAVAEHGRVRLHLGHRGVADGRGDLPSGTDLPQGSWAHGRVAALLGLRGHGHGETAAVMPEAPPAEGRQREWTIAEVDPVSGAERPDTYVFLAGESAMVRGLRRLCVGEGGIPKTHVSFMGYWRHGQAES</sequence>
<dbReference type="EMBL" id="SPKT01000010">
    <property type="protein sequence ID" value="TFH99236.1"/>
    <property type="molecule type" value="Genomic_DNA"/>
</dbReference>